<dbReference type="Proteomes" id="UP000324376">
    <property type="component" value="Unassembled WGS sequence"/>
</dbReference>
<dbReference type="EMBL" id="VNHU01000003">
    <property type="protein sequence ID" value="TYP74996.1"/>
    <property type="molecule type" value="Genomic_DNA"/>
</dbReference>
<feature type="transmembrane region" description="Helical" evidence="1">
    <location>
        <begin position="79"/>
        <end position="100"/>
    </location>
</feature>
<reference evidence="2 3" key="1">
    <citation type="submission" date="2019-07" db="EMBL/GenBank/DDBJ databases">
        <title>Genomic Encyclopedia of Archaeal and Bacterial Type Strains, Phase II (KMG-II): from individual species to whole genera.</title>
        <authorList>
            <person name="Goeker M."/>
        </authorList>
    </citation>
    <scope>NUCLEOTIDE SEQUENCE [LARGE SCALE GENOMIC DNA]</scope>
    <source>
        <strain evidence="2 3">DSM 17527</strain>
    </source>
</reference>
<sequence>MKVSKLIYNPKWAAILIIGICLAGMLIGNYVERYRISNYRWIYEYGKLINFIMVFGSLGWSFFHPLVVWSNNKHKWKKLLIWILIGSIPLIYFITMMIVVEI</sequence>
<comment type="caution">
    <text evidence="2">The sequence shown here is derived from an EMBL/GenBank/DDBJ whole genome shotgun (WGS) entry which is preliminary data.</text>
</comment>
<dbReference type="RefSeq" id="WP_148782001.1">
    <property type="nucleotide sequence ID" value="NZ_VNHU01000003.1"/>
</dbReference>
<dbReference type="OrthoDB" id="1441830at2"/>
<organism evidence="2 3">
    <name type="scientific">Aquimarina intermedia</name>
    <dbReference type="NCBI Taxonomy" id="350814"/>
    <lineage>
        <taxon>Bacteria</taxon>
        <taxon>Pseudomonadati</taxon>
        <taxon>Bacteroidota</taxon>
        <taxon>Flavobacteriia</taxon>
        <taxon>Flavobacteriales</taxon>
        <taxon>Flavobacteriaceae</taxon>
        <taxon>Aquimarina</taxon>
    </lineage>
</organism>
<dbReference type="AlphaFoldDB" id="A0A5S5C9E7"/>
<gene>
    <name evidence="2" type="ORF">BD809_10358</name>
</gene>
<accession>A0A5S5C9E7</accession>
<keyword evidence="1" id="KW-0812">Transmembrane</keyword>
<keyword evidence="1" id="KW-0472">Membrane</keyword>
<feature type="transmembrane region" description="Helical" evidence="1">
    <location>
        <begin position="12"/>
        <end position="28"/>
    </location>
</feature>
<keyword evidence="1" id="KW-1133">Transmembrane helix</keyword>
<name>A0A5S5C9E7_9FLAO</name>
<evidence type="ECO:0000313" key="2">
    <source>
        <dbReference type="EMBL" id="TYP74996.1"/>
    </source>
</evidence>
<proteinExistence type="predicted"/>
<keyword evidence="3" id="KW-1185">Reference proteome</keyword>
<feature type="transmembrane region" description="Helical" evidence="1">
    <location>
        <begin position="48"/>
        <end position="67"/>
    </location>
</feature>
<protein>
    <submittedName>
        <fullName evidence="2">Uncharacterized protein</fullName>
    </submittedName>
</protein>
<evidence type="ECO:0000313" key="3">
    <source>
        <dbReference type="Proteomes" id="UP000324376"/>
    </source>
</evidence>
<evidence type="ECO:0000256" key="1">
    <source>
        <dbReference type="SAM" id="Phobius"/>
    </source>
</evidence>